<accession>A0A9X2G1P3</accession>
<feature type="chain" id="PRO_5040902941" evidence="1">
    <location>
        <begin position="18"/>
        <end position="118"/>
    </location>
</feature>
<sequence length="118" mass="12436">MKTIVTFFFLIALTGCASKPMIAGAEKVLLTRNPVPSGCQFLGEVSGAQGNVITADITSDKNLMQGARNELRNNALKLGANYVVLQNQSQSNNSDGVGGTFSATVFGNAYKCTNNNSQ</sequence>
<comment type="caution">
    <text evidence="2">The sequence shown here is derived from an EMBL/GenBank/DDBJ whole genome shotgun (WGS) entry which is preliminary data.</text>
</comment>
<dbReference type="PROSITE" id="PS51257">
    <property type="entry name" value="PROKAR_LIPOPROTEIN"/>
    <property type="match status" value="1"/>
</dbReference>
<evidence type="ECO:0000313" key="3">
    <source>
        <dbReference type="Proteomes" id="UP001139474"/>
    </source>
</evidence>
<keyword evidence="3" id="KW-1185">Reference proteome</keyword>
<dbReference type="Proteomes" id="UP001139474">
    <property type="component" value="Unassembled WGS sequence"/>
</dbReference>
<dbReference type="AlphaFoldDB" id="A0A9X2G1P3"/>
<proteinExistence type="predicted"/>
<gene>
    <name evidence="2" type="ORF">NJR55_08275</name>
</gene>
<keyword evidence="1" id="KW-0732">Signal</keyword>
<organism evidence="2 3">
    <name type="scientific">Idiomarina rhizosphaerae</name>
    <dbReference type="NCBI Taxonomy" id="2961572"/>
    <lineage>
        <taxon>Bacteria</taxon>
        <taxon>Pseudomonadati</taxon>
        <taxon>Pseudomonadota</taxon>
        <taxon>Gammaproteobacteria</taxon>
        <taxon>Alteromonadales</taxon>
        <taxon>Idiomarinaceae</taxon>
        <taxon>Idiomarina</taxon>
    </lineage>
</organism>
<evidence type="ECO:0000256" key="1">
    <source>
        <dbReference type="SAM" id="SignalP"/>
    </source>
</evidence>
<dbReference type="InterPro" id="IPR025294">
    <property type="entry name" value="DUF4156"/>
</dbReference>
<dbReference type="RefSeq" id="WP_253619506.1">
    <property type="nucleotide sequence ID" value="NZ_JAMZDE010000007.1"/>
</dbReference>
<feature type="signal peptide" evidence="1">
    <location>
        <begin position="1"/>
        <end position="17"/>
    </location>
</feature>
<name>A0A9X2G1P3_9GAMM</name>
<dbReference type="Gene3D" id="3.30.110.70">
    <property type="entry name" value="Hypothetical protein apc22750. Chain B"/>
    <property type="match status" value="1"/>
</dbReference>
<dbReference type="EMBL" id="JAMZDE010000007">
    <property type="protein sequence ID" value="MCP1339591.1"/>
    <property type="molecule type" value="Genomic_DNA"/>
</dbReference>
<dbReference type="Pfam" id="PF13698">
    <property type="entry name" value="DUF4156"/>
    <property type="match status" value="1"/>
</dbReference>
<protein>
    <submittedName>
        <fullName evidence="2">DUF4156 domain-containing protein</fullName>
    </submittedName>
</protein>
<evidence type="ECO:0000313" key="2">
    <source>
        <dbReference type="EMBL" id="MCP1339591.1"/>
    </source>
</evidence>
<reference evidence="2" key="1">
    <citation type="submission" date="2022-06" db="EMBL/GenBank/DDBJ databases">
        <title>Idiomarina rhizosphaerae M1R2S28.</title>
        <authorList>
            <person name="Sun J.-Q."/>
            <person name="Li L.-F."/>
        </authorList>
    </citation>
    <scope>NUCLEOTIDE SEQUENCE</scope>
    <source>
        <strain evidence="2">M1R2S28</strain>
    </source>
</reference>